<comment type="caution">
    <text evidence="2">The sequence shown here is derived from an EMBL/GenBank/DDBJ whole genome shotgun (WGS) entry which is preliminary data.</text>
</comment>
<dbReference type="AlphaFoldDB" id="A0A854DB14"/>
<reference evidence="2 3" key="1">
    <citation type="submission" date="2016-12" db="EMBL/GenBank/DDBJ databases">
        <title>Genomic comparison of strains in the 'Actinomyces naeslundii' group.</title>
        <authorList>
            <person name="Mughal S.R."/>
            <person name="Do T."/>
            <person name="Gilbert S.C."/>
            <person name="Witherden E.A."/>
            <person name="Didelot X."/>
            <person name="Beighton D."/>
        </authorList>
    </citation>
    <scope>NUCLEOTIDE SEQUENCE [LARGE SCALE GENOMIC DNA]</scope>
    <source>
        <strain evidence="2 3">NCTC 10301</strain>
    </source>
</reference>
<accession>A0A854DB14</accession>
<feature type="transmembrane region" description="Helical" evidence="1">
    <location>
        <begin position="46"/>
        <end position="65"/>
    </location>
</feature>
<dbReference type="Proteomes" id="UP000187035">
    <property type="component" value="Unassembled WGS sequence"/>
</dbReference>
<keyword evidence="1" id="KW-0812">Transmembrane</keyword>
<name>A0A854DB14_ACTNA</name>
<evidence type="ECO:0000313" key="3">
    <source>
        <dbReference type="Proteomes" id="UP000187035"/>
    </source>
</evidence>
<organism evidence="2 3">
    <name type="scientific">Actinomyces naeslundii</name>
    <dbReference type="NCBI Taxonomy" id="1655"/>
    <lineage>
        <taxon>Bacteria</taxon>
        <taxon>Bacillati</taxon>
        <taxon>Actinomycetota</taxon>
        <taxon>Actinomycetes</taxon>
        <taxon>Actinomycetales</taxon>
        <taxon>Actinomycetaceae</taxon>
        <taxon>Actinomyces</taxon>
    </lineage>
</organism>
<evidence type="ECO:0000256" key="1">
    <source>
        <dbReference type="SAM" id="Phobius"/>
    </source>
</evidence>
<sequence length="116" mass="12125">MLVVLSVCDGAMIVLSSLLAWAVGVPTFGRNSLFLVSVGVGLSMWIGARAAGVAVTLLVTCSWMAGIDAFNEAKWWAWLMAPPDRFSAWVGVLSTALVAVAAVLVGPRRYEGDGGV</sequence>
<proteinExistence type="predicted"/>
<evidence type="ECO:0000313" key="2">
    <source>
        <dbReference type="EMBL" id="OMG37836.1"/>
    </source>
</evidence>
<dbReference type="EMBL" id="MSRR01000006">
    <property type="protein sequence ID" value="OMG37836.1"/>
    <property type="molecule type" value="Genomic_DNA"/>
</dbReference>
<gene>
    <name evidence="2" type="ORF">BKH33_03515</name>
</gene>
<keyword evidence="1" id="KW-1133">Transmembrane helix</keyword>
<feature type="transmembrane region" description="Helical" evidence="1">
    <location>
        <begin position="86"/>
        <end position="106"/>
    </location>
</feature>
<keyword evidence="1" id="KW-0472">Membrane</keyword>
<protein>
    <submittedName>
        <fullName evidence="2">Uncharacterized protein</fullName>
    </submittedName>
</protein>